<feature type="binding site" evidence="11">
    <location>
        <position position="292"/>
    </location>
    <ligand>
        <name>Mg(2+)</name>
        <dbReference type="ChEBI" id="CHEBI:18420"/>
    </ligand>
</feature>
<comment type="similarity">
    <text evidence="10">Belongs to the ApbE family.</text>
</comment>
<dbReference type="KEGG" id="cad:Curi_c21310"/>
<organism evidence="12 13">
    <name type="scientific">Gottschalkia acidurici (strain ATCC 7906 / DSM 604 / BCRC 14475 / CIP 104303 / KCTC 5404 / NCIMB 10678 / 9a)</name>
    <name type="common">Clostridium acidurici</name>
    <dbReference type="NCBI Taxonomy" id="1128398"/>
    <lineage>
        <taxon>Bacteria</taxon>
        <taxon>Bacillati</taxon>
        <taxon>Bacillota</taxon>
        <taxon>Tissierellia</taxon>
        <taxon>Tissierellales</taxon>
        <taxon>Gottschalkiaceae</taxon>
        <taxon>Gottschalkia</taxon>
    </lineage>
</organism>
<keyword evidence="7 10" id="KW-0460">Magnesium</keyword>
<dbReference type="PANTHER" id="PTHR30040:SF2">
    <property type="entry name" value="FAD:PROTEIN FMN TRANSFERASE"/>
    <property type="match status" value="1"/>
</dbReference>
<dbReference type="PIRSF" id="PIRSF006268">
    <property type="entry name" value="ApbE"/>
    <property type="match status" value="1"/>
</dbReference>
<comment type="cofactor">
    <cofactor evidence="11">
        <name>Mg(2+)</name>
        <dbReference type="ChEBI" id="CHEBI:18420"/>
    </cofactor>
    <cofactor evidence="11">
        <name>Mn(2+)</name>
        <dbReference type="ChEBI" id="CHEBI:29035"/>
    </cofactor>
    <text evidence="11">Magnesium. Can also use manganese.</text>
</comment>
<keyword evidence="4 10" id="KW-0808">Transferase</keyword>
<accession>K0B2H5</accession>
<dbReference type="OrthoDB" id="9778595at2"/>
<evidence type="ECO:0000313" key="12">
    <source>
        <dbReference type="EMBL" id="AFS79135.1"/>
    </source>
</evidence>
<dbReference type="AlphaFoldDB" id="K0B2H5"/>
<gene>
    <name evidence="12" type="primary">apbE</name>
    <name evidence="12" type="ordered locus">Curi_c21310</name>
</gene>
<keyword evidence="6 10" id="KW-0274">FAD</keyword>
<evidence type="ECO:0000256" key="3">
    <source>
        <dbReference type="ARBA" id="ARBA00022630"/>
    </source>
</evidence>
<name>K0B2H5_GOTA9</name>
<evidence type="ECO:0000256" key="6">
    <source>
        <dbReference type="ARBA" id="ARBA00022827"/>
    </source>
</evidence>
<dbReference type="STRING" id="1128398.Curi_c21310"/>
<sequence length="345" mass="38105">MKGKKRISIILLVLLLFLGYRLFPQIFSSNKQTKTNFIMGTIINLTIYDKVSDDVFSGAFDVIRDIENKMSLNIDGSELNSVNKSSGKSSVSVSDETAYVINRSLEYSKLSNGHFDITIGPLVQLWGIGTENAKLPTEDEINNLLPKVGYERLSVSGNNVKLEDEGMIVDLGSIAKGYAADEVARYLESKGVKRAIVDLGGNIYVLGSKDESIPWTVSVQNPFSETRGDVLGILKASNKSIVTSGVYERFFEKDGKRYHHILDPFTGYPVENELMSVSIVSDKSIDGDALSTSIFSLGLKDGYSLINSLNNVDAIFVTKDKNVYVTPGIKNNFEIKDTSFKLKEF</sequence>
<feature type="binding site" evidence="11">
    <location>
        <position position="173"/>
    </location>
    <ligand>
        <name>Mg(2+)</name>
        <dbReference type="ChEBI" id="CHEBI:18420"/>
    </ligand>
</feature>
<dbReference type="GO" id="GO:0016740">
    <property type="term" value="F:transferase activity"/>
    <property type="evidence" value="ECO:0007669"/>
    <property type="project" value="UniProtKB-UniRule"/>
</dbReference>
<dbReference type="InterPro" id="IPR003374">
    <property type="entry name" value="ApbE-like_sf"/>
</dbReference>
<feature type="binding site" evidence="11">
    <location>
        <position position="288"/>
    </location>
    <ligand>
        <name>Mg(2+)</name>
        <dbReference type="ChEBI" id="CHEBI:18420"/>
    </ligand>
</feature>
<dbReference type="Proteomes" id="UP000006094">
    <property type="component" value="Chromosome"/>
</dbReference>
<evidence type="ECO:0000313" key="13">
    <source>
        <dbReference type="Proteomes" id="UP000006094"/>
    </source>
</evidence>
<evidence type="ECO:0000256" key="4">
    <source>
        <dbReference type="ARBA" id="ARBA00022679"/>
    </source>
</evidence>
<comment type="catalytic activity">
    <reaction evidence="9 10">
        <text>L-threonyl-[protein] + FAD = FMN-L-threonyl-[protein] + AMP + H(+)</text>
        <dbReference type="Rhea" id="RHEA:36847"/>
        <dbReference type="Rhea" id="RHEA-COMP:11060"/>
        <dbReference type="Rhea" id="RHEA-COMP:11061"/>
        <dbReference type="ChEBI" id="CHEBI:15378"/>
        <dbReference type="ChEBI" id="CHEBI:30013"/>
        <dbReference type="ChEBI" id="CHEBI:57692"/>
        <dbReference type="ChEBI" id="CHEBI:74257"/>
        <dbReference type="ChEBI" id="CHEBI:456215"/>
        <dbReference type="EC" id="2.7.1.180"/>
    </reaction>
</comment>
<dbReference type="Gene3D" id="3.10.520.10">
    <property type="entry name" value="ApbE-like domains"/>
    <property type="match status" value="1"/>
</dbReference>
<evidence type="ECO:0000256" key="10">
    <source>
        <dbReference type="PIRNR" id="PIRNR006268"/>
    </source>
</evidence>
<evidence type="ECO:0000256" key="8">
    <source>
        <dbReference type="ARBA" id="ARBA00031306"/>
    </source>
</evidence>
<dbReference type="PANTHER" id="PTHR30040">
    <property type="entry name" value="THIAMINE BIOSYNTHESIS LIPOPROTEIN APBE"/>
    <property type="match status" value="1"/>
</dbReference>
<dbReference type="SUPFAM" id="SSF143631">
    <property type="entry name" value="ApbE-like"/>
    <property type="match status" value="1"/>
</dbReference>
<protein>
    <recommendedName>
        <fullName evidence="2 10">FAD:protein FMN transferase</fullName>
        <ecNumber evidence="1 10">2.7.1.180</ecNumber>
    </recommendedName>
    <alternativeName>
        <fullName evidence="8 10">Flavin transferase</fullName>
    </alternativeName>
</protein>
<evidence type="ECO:0000256" key="7">
    <source>
        <dbReference type="ARBA" id="ARBA00022842"/>
    </source>
</evidence>
<keyword evidence="13" id="KW-1185">Reference proteome</keyword>
<dbReference type="PATRIC" id="fig|1128398.3.peg.2199"/>
<keyword evidence="3 10" id="KW-0285">Flavoprotein</keyword>
<evidence type="ECO:0000256" key="5">
    <source>
        <dbReference type="ARBA" id="ARBA00022723"/>
    </source>
</evidence>
<dbReference type="RefSeq" id="WP_014968271.1">
    <property type="nucleotide sequence ID" value="NC_018664.1"/>
</dbReference>
<keyword evidence="12" id="KW-0449">Lipoprotein</keyword>
<evidence type="ECO:0000256" key="2">
    <source>
        <dbReference type="ARBA" id="ARBA00016337"/>
    </source>
</evidence>
<proteinExistence type="inferred from homology"/>
<reference evidence="12 13" key="1">
    <citation type="journal article" date="2012" name="PLoS ONE">
        <title>The purine-utilizing bacterium Clostridium acidurici 9a: a genome-guided metabolic reconsideration.</title>
        <authorList>
            <person name="Hartwich K."/>
            <person name="Poehlein A."/>
            <person name="Daniel R."/>
        </authorList>
    </citation>
    <scope>NUCLEOTIDE SEQUENCE [LARGE SCALE GENOMIC DNA]</scope>
    <source>
        <strain evidence="13">ATCC 7906 / DSM 604 / BCRC 14475 / CIP 104303 / KCTC 5404 / NCIMB 10678 / 9a</strain>
    </source>
</reference>
<evidence type="ECO:0000256" key="11">
    <source>
        <dbReference type="PIRSR" id="PIRSR006268-2"/>
    </source>
</evidence>
<dbReference type="HOGENOM" id="CLU_044403_1_0_9"/>
<dbReference type="eggNOG" id="COG1477">
    <property type="taxonomic scope" value="Bacteria"/>
</dbReference>
<keyword evidence="5 10" id="KW-0479">Metal-binding</keyword>
<dbReference type="InterPro" id="IPR024932">
    <property type="entry name" value="ApbE"/>
</dbReference>
<dbReference type="GO" id="GO:0046872">
    <property type="term" value="F:metal ion binding"/>
    <property type="evidence" value="ECO:0007669"/>
    <property type="project" value="UniProtKB-UniRule"/>
</dbReference>
<dbReference type="Pfam" id="PF02424">
    <property type="entry name" value="ApbE"/>
    <property type="match status" value="1"/>
</dbReference>
<dbReference type="EC" id="2.7.1.180" evidence="1 10"/>
<evidence type="ECO:0000256" key="1">
    <source>
        <dbReference type="ARBA" id="ARBA00011955"/>
    </source>
</evidence>
<evidence type="ECO:0000256" key="9">
    <source>
        <dbReference type="ARBA" id="ARBA00048540"/>
    </source>
</evidence>
<dbReference type="EMBL" id="CP003326">
    <property type="protein sequence ID" value="AFS79135.1"/>
    <property type="molecule type" value="Genomic_DNA"/>
</dbReference>